<sequence>MAGRGEGDPPPNSQSLRPFCPDAPPPSPPPPSSPSPQSLSLYESTRPLNSKTNGTTNRLLHAIRTAEPFSQTALFANRFQPSATRAPEGRKLYREDRA</sequence>
<protein>
    <submittedName>
        <fullName evidence="2">Uncharacterized protein</fullName>
    </submittedName>
</protein>
<evidence type="ECO:0000313" key="3">
    <source>
        <dbReference type="Proteomes" id="UP001177670"/>
    </source>
</evidence>
<evidence type="ECO:0000313" key="2">
    <source>
        <dbReference type="EMBL" id="KAK1123941.1"/>
    </source>
</evidence>
<name>A0AA40KKS6_9HYME</name>
<keyword evidence="3" id="KW-1185">Reference proteome</keyword>
<proteinExistence type="predicted"/>
<feature type="compositionally biased region" description="Polar residues" evidence="1">
    <location>
        <begin position="37"/>
        <end position="57"/>
    </location>
</feature>
<reference evidence="2" key="1">
    <citation type="submission" date="2021-10" db="EMBL/GenBank/DDBJ databases">
        <title>Melipona bicolor Genome sequencing and assembly.</title>
        <authorList>
            <person name="Araujo N.S."/>
            <person name="Arias M.C."/>
        </authorList>
    </citation>
    <scope>NUCLEOTIDE SEQUENCE</scope>
    <source>
        <strain evidence="2">USP_2M_L1-L4_2017</strain>
        <tissue evidence="2">Whole body</tissue>
    </source>
</reference>
<evidence type="ECO:0000256" key="1">
    <source>
        <dbReference type="SAM" id="MobiDB-lite"/>
    </source>
</evidence>
<gene>
    <name evidence="2" type="ORF">K0M31_006971</name>
</gene>
<dbReference type="EMBL" id="JAHYIQ010000019">
    <property type="protein sequence ID" value="KAK1123941.1"/>
    <property type="molecule type" value="Genomic_DNA"/>
</dbReference>
<accession>A0AA40KKS6</accession>
<comment type="caution">
    <text evidence="2">The sequence shown here is derived from an EMBL/GenBank/DDBJ whole genome shotgun (WGS) entry which is preliminary data.</text>
</comment>
<dbReference type="Proteomes" id="UP001177670">
    <property type="component" value="Unassembled WGS sequence"/>
</dbReference>
<feature type="region of interest" description="Disordered" evidence="1">
    <location>
        <begin position="78"/>
        <end position="98"/>
    </location>
</feature>
<dbReference type="AlphaFoldDB" id="A0AA40KKS6"/>
<feature type="compositionally biased region" description="Pro residues" evidence="1">
    <location>
        <begin position="21"/>
        <end position="34"/>
    </location>
</feature>
<feature type="compositionally biased region" description="Basic and acidic residues" evidence="1">
    <location>
        <begin position="87"/>
        <end position="98"/>
    </location>
</feature>
<feature type="region of interest" description="Disordered" evidence="1">
    <location>
        <begin position="1"/>
        <end position="57"/>
    </location>
</feature>
<organism evidence="2 3">
    <name type="scientific">Melipona bicolor</name>
    <dbReference type="NCBI Taxonomy" id="60889"/>
    <lineage>
        <taxon>Eukaryota</taxon>
        <taxon>Metazoa</taxon>
        <taxon>Ecdysozoa</taxon>
        <taxon>Arthropoda</taxon>
        <taxon>Hexapoda</taxon>
        <taxon>Insecta</taxon>
        <taxon>Pterygota</taxon>
        <taxon>Neoptera</taxon>
        <taxon>Endopterygota</taxon>
        <taxon>Hymenoptera</taxon>
        <taxon>Apocrita</taxon>
        <taxon>Aculeata</taxon>
        <taxon>Apoidea</taxon>
        <taxon>Anthophila</taxon>
        <taxon>Apidae</taxon>
        <taxon>Melipona</taxon>
    </lineage>
</organism>